<gene>
    <name evidence="5" type="ORF">SAMN05216337_103968</name>
</gene>
<dbReference type="Gene3D" id="3.40.30.10">
    <property type="entry name" value="Glutaredoxin"/>
    <property type="match status" value="1"/>
</dbReference>
<dbReference type="SFLD" id="SFLDS00019">
    <property type="entry name" value="Glutathione_Transferase_(cytos"/>
    <property type="match status" value="1"/>
</dbReference>
<reference evidence="5 6" key="1">
    <citation type="submission" date="2016-10" db="EMBL/GenBank/DDBJ databases">
        <authorList>
            <person name="de Groot N.N."/>
        </authorList>
    </citation>
    <scope>NUCLEOTIDE SEQUENCE [LARGE SCALE GENOMIC DNA]</scope>
    <source>
        <strain evidence="5 6">R5</strain>
    </source>
</reference>
<organism evidence="5 6">
    <name type="scientific">Bradyrhizobium brasilense</name>
    <dbReference type="NCBI Taxonomy" id="1419277"/>
    <lineage>
        <taxon>Bacteria</taxon>
        <taxon>Pseudomonadati</taxon>
        <taxon>Pseudomonadota</taxon>
        <taxon>Alphaproteobacteria</taxon>
        <taxon>Hyphomicrobiales</taxon>
        <taxon>Nitrobacteraceae</taxon>
        <taxon>Bradyrhizobium</taxon>
    </lineage>
</organism>
<dbReference type="InterPro" id="IPR004045">
    <property type="entry name" value="Glutathione_S-Trfase_N"/>
</dbReference>
<dbReference type="InterPro" id="IPR036249">
    <property type="entry name" value="Thioredoxin-like_sf"/>
</dbReference>
<evidence type="ECO:0000256" key="1">
    <source>
        <dbReference type="ARBA" id="ARBA00012452"/>
    </source>
</evidence>
<dbReference type="PANTHER" id="PTHR43900">
    <property type="entry name" value="GLUTATHIONE S-TRANSFERASE RHO"/>
    <property type="match status" value="1"/>
</dbReference>
<dbReference type="Pfam" id="PF00043">
    <property type="entry name" value="GST_C"/>
    <property type="match status" value="1"/>
</dbReference>
<dbReference type="AlphaFoldDB" id="A0A1G7GYM0"/>
<evidence type="ECO:0000259" key="4">
    <source>
        <dbReference type="PROSITE" id="PS50405"/>
    </source>
</evidence>
<accession>A0A1G7GYM0</accession>
<dbReference type="EC" id="2.5.1.18" evidence="1"/>
<dbReference type="InterPro" id="IPR004046">
    <property type="entry name" value="GST_C"/>
</dbReference>
<evidence type="ECO:0000256" key="2">
    <source>
        <dbReference type="ARBA" id="ARBA00022679"/>
    </source>
</evidence>
<proteinExistence type="predicted"/>
<dbReference type="RefSeq" id="WP_092088089.1">
    <property type="nucleotide sequence ID" value="NZ_FMZW01000039.1"/>
</dbReference>
<dbReference type="PANTHER" id="PTHR43900:SF3">
    <property type="entry name" value="GLUTATHIONE S-TRANSFERASE RHO"/>
    <property type="match status" value="1"/>
</dbReference>
<feature type="domain" description="GST N-terminal" evidence="3">
    <location>
        <begin position="2"/>
        <end position="80"/>
    </location>
</feature>
<dbReference type="Proteomes" id="UP000199245">
    <property type="component" value="Unassembled WGS sequence"/>
</dbReference>
<sequence>MSDPIVYGFPRSSFVNIVRLILTHKDVAYQFHDLEPVMGKPDHLALHPFNRVPILKHGDLTVYETSAIAAYVDDAFGGVSLTPKDIKARARMNQWISAVNDYYYPYMIYHVTHERLVFPELGIAPDEKVVAHALPKVETGLAVAERQLAHGKDFLLGDELSIADFYLLPSTFAFSLTAEGQSMYPKFPAFCRWRERMDNLPATQKVRAAVQRVPIEHAREWATSHRPKY</sequence>
<protein>
    <recommendedName>
        <fullName evidence="1">glutathione transferase</fullName>
        <ecNumber evidence="1">2.5.1.18</ecNumber>
    </recommendedName>
</protein>
<dbReference type="GO" id="GO:0005737">
    <property type="term" value="C:cytoplasm"/>
    <property type="evidence" value="ECO:0007669"/>
    <property type="project" value="TreeGrafter"/>
</dbReference>
<evidence type="ECO:0000313" key="6">
    <source>
        <dbReference type="Proteomes" id="UP000199245"/>
    </source>
</evidence>
<name>A0A1G7GYM0_9BRAD</name>
<dbReference type="SUPFAM" id="SSF47616">
    <property type="entry name" value="GST C-terminal domain-like"/>
    <property type="match status" value="1"/>
</dbReference>
<evidence type="ECO:0000313" key="5">
    <source>
        <dbReference type="EMBL" id="SDE93164.1"/>
    </source>
</evidence>
<dbReference type="GO" id="GO:0006749">
    <property type="term" value="P:glutathione metabolic process"/>
    <property type="evidence" value="ECO:0007669"/>
    <property type="project" value="TreeGrafter"/>
</dbReference>
<dbReference type="InterPro" id="IPR040079">
    <property type="entry name" value="Glutathione_S-Trfase"/>
</dbReference>
<dbReference type="PROSITE" id="PS50405">
    <property type="entry name" value="GST_CTER"/>
    <property type="match status" value="1"/>
</dbReference>
<dbReference type="GO" id="GO:0004364">
    <property type="term" value="F:glutathione transferase activity"/>
    <property type="evidence" value="ECO:0007669"/>
    <property type="project" value="UniProtKB-EC"/>
</dbReference>
<dbReference type="Pfam" id="PF13417">
    <property type="entry name" value="GST_N_3"/>
    <property type="match status" value="1"/>
</dbReference>
<dbReference type="PROSITE" id="PS50404">
    <property type="entry name" value="GST_NTER"/>
    <property type="match status" value="1"/>
</dbReference>
<dbReference type="SFLD" id="SFLDG00358">
    <property type="entry name" value="Main_(cytGST)"/>
    <property type="match status" value="1"/>
</dbReference>
<dbReference type="EMBL" id="FMZW01000039">
    <property type="protein sequence ID" value="SDE93164.1"/>
    <property type="molecule type" value="Genomic_DNA"/>
</dbReference>
<feature type="domain" description="GST C-terminal" evidence="4">
    <location>
        <begin position="85"/>
        <end position="229"/>
    </location>
</feature>
<dbReference type="InterPro" id="IPR036282">
    <property type="entry name" value="Glutathione-S-Trfase_C_sf"/>
</dbReference>
<dbReference type="SUPFAM" id="SSF52833">
    <property type="entry name" value="Thioredoxin-like"/>
    <property type="match status" value="1"/>
</dbReference>
<dbReference type="Gene3D" id="1.20.1050.10">
    <property type="match status" value="1"/>
</dbReference>
<dbReference type="InterPro" id="IPR010987">
    <property type="entry name" value="Glutathione-S-Trfase_C-like"/>
</dbReference>
<keyword evidence="2 5" id="KW-0808">Transferase</keyword>
<dbReference type="GO" id="GO:0043295">
    <property type="term" value="F:glutathione binding"/>
    <property type="evidence" value="ECO:0007669"/>
    <property type="project" value="TreeGrafter"/>
</dbReference>
<evidence type="ECO:0000259" key="3">
    <source>
        <dbReference type="PROSITE" id="PS50404"/>
    </source>
</evidence>